<dbReference type="PANTHER" id="PTHR33098">
    <property type="entry name" value="COTTON FIBER (DUF761)"/>
    <property type="match status" value="1"/>
</dbReference>
<sequence length="89" mass="10499">MSRFNPRVIAVEGGEEEAKRILKSNLREKRDVRSHVNDKKVVEVKKMESKLAEDINESADAFIKRFRQQLHLQRLESMENYKEMLARGL</sequence>
<dbReference type="Proteomes" id="UP000655225">
    <property type="component" value="Unassembled WGS sequence"/>
</dbReference>
<protein>
    <submittedName>
        <fullName evidence="1">Uncharacterized protein</fullName>
    </submittedName>
</protein>
<name>A0A834Z334_TETSI</name>
<accession>A0A834Z334</accession>
<dbReference type="Pfam" id="PF05553">
    <property type="entry name" value="DUF761"/>
    <property type="match status" value="1"/>
</dbReference>
<comment type="caution">
    <text evidence="1">The sequence shown here is derived from an EMBL/GenBank/DDBJ whole genome shotgun (WGS) entry which is preliminary data.</text>
</comment>
<reference evidence="1 2" key="1">
    <citation type="submission" date="2020-04" db="EMBL/GenBank/DDBJ databases">
        <title>Plant Genome Project.</title>
        <authorList>
            <person name="Zhang R.-G."/>
        </authorList>
    </citation>
    <scope>NUCLEOTIDE SEQUENCE [LARGE SCALE GENOMIC DNA]</scope>
    <source>
        <strain evidence="1">YNK0</strain>
        <tissue evidence="1">Leaf</tissue>
    </source>
</reference>
<proteinExistence type="predicted"/>
<evidence type="ECO:0000313" key="1">
    <source>
        <dbReference type="EMBL" id="KAF8400674.1"/>
    </source>
</evidence>
<dbReference type="EMBL" id="JABCRI010000009">
    <property type="protein sequence ID" value="KAF8400674.1"/>
    <property type="molecule type" value="Genomic_DNA"/>
</dbReference>
<dbReference type="OMA" id="KHDDINE"/>
<dbReference type="AlphaFoldDB" id="A0A834Z334"/>
<keyword evidence="2" id="KW-1185">Reference proteome</keyword>
<dbReference type="OrthoDB" id="823920at2759"/>
<evidence type="ECO:0000313" key="2">
    <source>
        <dbReference type="Proteomes" id="UP000655225"/>
    </source>
</evidence>
<dbReference type="PANTHER" id="PTHR33098:SF15">
    <property type="entry name" value="DUF761 DOMAIN PROTEIN"/>
    <property type="match status" value="1"/>
</dbReference>
<organism evidence="1 2">
    <name type="scientific">Tetracentron sinense</name>
    <name type="common">Spur-leaf</name>
    <dbReference type="NCBI Taxonomy" id="13715"/>
    <lineage>
        <taxon>Eukaryota</taxon>
        <taxon>Viridiplantae</taxon>
        <taxon>Streptophyta</taxon>
        <taxon>Embryophyta</taxon>
        <taxon>Tracheophyta</taxon>
        <taxon>Spermatophyta</taxon>
        <taxon>Magnoliopsida</taxon>
        <taxon>Trochodendrales</taxon>
        <taxon>Trochodendraceae</taxon>
        <taxon>Tetracentron</taxon>
    </lineage>
</organism>
<gene>
    <name evidence="1" type="ORF">HHK36_013974</name>
</gene>
<dbReference type="InterPro" id="IPR008480">
    <property type="entry name" value="DUF761_pln"/>
</dbReference>